<dbReference type="EMBL" id="VFLP01000076">
    <property type="protein sequence ID" value="TRX88982.1"/>
    <property type="molecule type" value="Genomic_DNA"/>
</dbReference>
<evidence type="ECO:0000313" key="2">
    <source>
        <dbReference type="Proteomes" id="UP000319160"/>
    </source>
</evidence>
<dbReference type="SUPFAM" id="SSF48452">
    <property type="entry name" value="TPR-like"/>
    <property type="match status" value="1"/>
</dbReference>
<dbReference type="AlphaFoldDB" id="A0A553HM03"/>
<comment type="caution">
    <text evidence="1">The sequence shown here is derived from an EMBL/GenBank/DDBJ whole genome shotgun (WGS) entry which is preliminary data.</text>
</comment>
<sequence>MPSSKQKIDGALRRALGTIDRVVSNHDFRLYKAATDLRSKKAEGYDEGIQLAREFIEQVPKDGTMRLIVLLYLGQCLTERYSIQSIDSDREEALLVIREAINSDPQDPFLKVKLDECLIKLPNLRFDKFFDATDLEEALCVCRRCTNPPPDLRYFKKQVHWLHSLARQLTHKASREGTEDTSRESIFMIREALLLEEDEEGRALLLMSLASHSASPTKSQFS</sequence>
<dbReference type="Proteomes" id="UP000319160">
    <property type="component" value="Unassembled WGS sequence"/>
</dbReference>
<keyword evidence="2" id="KW-1185">Reference proteome</keyword>
<gene>
    <name evidence="1" type="ORF">FHL15_010104</name>
</gene>
<reference evidence="2" key="1">
    <citation type="submission" date="2019-06" db="EMBL/GenBank/DDBJ databases">
        <title>Draft genome sequence of the griseofulvin-producing fungus Xylaria cubensis strain G536.</title>
        <authorList>
            <person name="Mead M.E."/>
            <person name="Raja H.A."/>
            <person name="Steenwyk J.L."/>
            <person name="Knowles S.L."/>
            <person name="Oberlies N.H."/>
            <person name="Rokas A."/>
        </authorList>
    </citation>
    <scope>NUCLEOTIDE SEQUENCE [LARGE SCALE GENOMIC DNA]</scope>
    <source>
        <strain evidence="2">G536</strain>
    </source>
</reference>
<organism evidence="1 2">
    <name type="scientific">Xylaria flabelliformis</name>
    <dbReference type="NCBI Taxonomy" id="2512241"/>
    <lineage>
        <taxon>Eukaryota</taxon>
        <taxon>Fungi</taxon>
        <taxon>Dikarya</taxon>
        <taxon>Ascomycota</taxon>
        <taxon>Pezizomycotina</taxon>
        <taxon>Sordariomycetes</taxon>
        <taxon>Xylariomycetidae</taxon>
        <taxon>Xylariales</taxon>
        <taxon>Xylariaceae</taxon>
        <taxon>Xylaria</taxon>
    </lineage>
</organism>
<accession>A0A553HM03</accession>
<name>A0A553HM03_9PEZI</name>
<protein>
    <submittedName>
        <fullName evidence="1">Uncharacterized protein</fullName>
    </submittedName>
</protein>
<dbReference type="OrthoDB" id="9991317at2759"/>
<proteinExistence type="predicted"/>
<dbReference type="InterPro" id="IPR011990">
    <property type="entry name" value="TPR-like_helical_dom_sf"/>
</dbReference>
<evidence type="ECO:0000313" key="1">
    <source>
        <dbReference type="EMBL" id="TRX88982.1"/>
    </source>
</evidence>